<dbReference type="EMBL" id="JAKIXB020000015">
    <property type="protein sequence ID" value="KAL1601847.1"/>
    <property type="molecule type" value="Genomic_DNA"/>
</dbReference>
<evidence type="ECO:0000313" key="1">
    <source>
        <dbReference type="EMBL" id="KAL1601847.1"/>
    </source>
</evidence>
<evidence type="ECO:0000313" key="2">
    <source>
        <dbReference type="Proteomes" id="UP001521222"/>
    </source>
</evidence>
<protein>
    <submittedName>
        <fullName evidence="1">Uncharacterized protein</fullName>
    </submittedName>
</protein>
<reference evidence="1 2" key="1">
    <citation type="submission" date="2024-02" db="EMBL/GenBank/DDBJ databases">
        <title>De novo assembly and annotation of 12 fungi associated with fruit tree decline syndrome in Ontario, Canada.</title>
        <authorList>
            <person name="Sulman M."/>
            <person name="Ellouze W."/>
            <person name="Ilyukhin E."/>
        </authorList>
    </citation>
    <scope>NUCLEOTIDE SEQUENCE [LARGE SCALE GENOMIC DNA]</scope>
    <source>
        <strain evidence="1 2">M97-236</strain>
    </source>
</reference>
<accession>A0ABR3RBW7</accession>
<dbReference type="Proteomes" id="UP001521222">
    <property type="component" value="Unassembled WGS sequence"/>
</dbReference>
<keyword evidence="2" id="KW-1185">Reference proteome</keyword>
<organism evidence="1 2">
    <name type="scientific">Nothophoma quercina</name>
    <dbReference type="NCBI Taxonomy" id="749835"/>
    <lineage>
        <taxon>Eukaryota</taxon>
        <taxon>Fungi</taxon>
        <taxon>Dikarya</taxon>
        <taxon>Ascomycota</taxon>
        <taxon>Pezizomycotina</taxon>
        <taxon>Dothideomycetes</taxon>
        <taxon>Pleosporomycetidae</taxon>
        <taxon>Pleosporales</taxon>
        <taxon>Pleosporineae</taxon>
        <taxon>Didymellaceae</taxon>
        <taxon>Nothophoma</taxon>
    </lineage>
</organism>
<gene>
    <name evidence="1" type="ORF">SLS59_005012</name>
</gene>
<comment type="caution">
    <text evidence="1">The sequence shown here is derived from an EMBL/GenBank/DDBJ whole genome shotgun (WGS) entry which is preliminary data.</text>
</comment>
<sequence length="339" mass="38928">MPLRETDPDSESELFEKVKAALNAKFGHSEYDIPLPLLLVDDDGYAEKPLPCHEPAEETIAVSAHMSVRMRDFYEQMAAAYNAIEGPPASIGIKLEIQQQNFDPQEPRCHHRRYHSRRLQLHDPETLPDLRFVSRLAIESRSYGSDAENAKDIRPLSPLVPLQCLVHLTAVQEWNARWLWERPMPASMPSRVMREHYTWPWEGPLRDARHEFGAAIMDQKKHLCGKMIPASLSRAVLHFWPFFSLPKHDQFVARPNLIHPTDRDPVSVGLCKLGAQLSLFDVRAVVTPDLFPSPEASTDQQWSQMRRFRLEFHSLRPDGRWYFVGPGGEDPHDSEQGAY</sequence>
<name>A0ABR3RBW7_9PLEO</name>
<proteinExistence type="predicted"/>